<dbReference type="Gene3D" id="2.60.120.10">
    <property type="entry name" value="Jelly Rolls"/>
    <property type="match status" value="2"/>
</dbReference>
<dbReference type="EMBL" id="SMAF01000011">
    <property type="protein sequence ID" value="TCS97743.1"/>
    <property type="molecule type" value="Genomic_DNA"/>
</dbReference>
<dbReference type="AlphaFoldDB" id="A0A4R3LCP9"/>
<dbReference type="InterPro" id="IPR008778">
    <property type="entry name" value="Pirin_C_dom"/>
</dbReference>
<name>A0A4R3LCP9_9GAMM</name>
<dbReference type="InterPro" id="IPR003829">
    <property type="entry name" value="Pirin_N_dom"/>
</dbReference>
<evidence type="ECO:0000313" key="5">
    <source>
        <dbReference type="EMBL" id="TCS97743.1"/>
    </source>
</evidence>
<protein>
    <recommendedName>
        <fullName evidence="7">Pirin</fullName>
    </recommendedName>
</protein>
<dbReference type="PANTHER" id="PTHR13903">
    <property type="entry name" value="PIRIN-RELATED"/>
    <property type="match status" value="1"/>
</dbReference>
<dbReference type="InterPro" id="IPR011051">
    <property type="entry name" value="RmlC_Cupin_sf"/>
</dbReference>
<dbReference type="Proteomes" id="UP000294599">
    <property type="component" value="Unassembled WGS sequence"/>
</dbReference>
<dbReference type="Pfam" id="PF02678">
    <property type="entry name" value="Pirin"/>
    <property type="match status" value="1"/>
</dbReference>
<sequence>MSHPSILSISPLSTPWRGADPFLFMAHHLDLYPEGDGALAPKASLAGRQIGSDFADKEGWNMYHGDRVPGFPAHPHRGFETITIVPEGYVDHADSLGGKARYGMGDVQWLTTGRGVMHAEMFPLLHADRPNTLNLMQIWLNLPAASKMAPAHFTMFWNEKIPVAELDGGVRVQVIAGKLGDVEPLAPPPDSWAARPEAHIAVWLARLPAGSRWTIPAAVAGLSRSLHTVGSGAVSLDGEVLPVRHTVQVLSDATLTVRNDGDGETMLLLLQARPIGEPVAHYGPFVMNTPQQLQQAFEDFQRTRFGQWPFADGAPTHGTTAERFAVFPDGREERPQGAAAD</sequence>
<reference evidence="5 6" key="1">
    <citation type="submission" date="2019-03" db="EMBL/GenBank/DDBJ databases">
        <title>Genomic Encyclopedia of Type Strains, Phase IV (KMG-IV): sequencing the most valuable type-strain genomes for metagenomic binning, comparative biology and taxonomic classification.</title>
        <authorList>
            <person name="Goeker M."/>
        </authorList>
    </citation>
    <scope>NUCLEOTIDE SEQUENCE [LARGE SCALE GENOMIC DNA]</scope>
    <source>
        <strain evidence="5 6">DSM 21944</strain>
    </source>
</reference>
<evidence type="ECO:0000313" key="6">
    <source>
        <dbReference type="Proteomes" id="UP000294599"/>
    </source>
</evidence>
<evidence type="ECO:0000256" key="1">
    <source>
        <dbReference type="ARBA" id="ARBA00008416"/>
    </source>
</evidence>
<accession>A0A4R3LCP9</accession>
<dbReference type="Pfam" id="PF05726">
    <property type="entry name" value="Pirin_C"/>
    <property type="match status" value="1"/>
</dbReference>
<gene>
    <name evidence="5" type="ORF">EDC25_11123</name>
</gene>
<dbReference type="InterPro" id="IPR014710">
    <property type="entry name" value="RmlC-like_jellyroll"/>
</dbReference>
<evidence type="ECO:0000259" key="4">
    <source>
        <dbReference type="Pfam" id="PF05726"/>
    </source>
</evidence>
<feature type="domain" description="Pirin N-terminal" evidence="3">
    <location>
        <begin position="60"/>
        <end position="140"/>
    </location>
</feature>
<proteinExistence type="inferred from homology"/>
<comment type="similarity">
    <text evidence="1 2">Belongs to the pirin family.</text>
</comment>
<dbReference type="OrthoDB" id="9780903at2"/>
<evidence type="ECO:0000256" key="2">
    <source>
        <dbReference type="RuleBase" id="RU003457"/>
    </source>
</evidence>
<comment type="caution">
    <text evidence="5">The sequence shown here is derived from an EMBL/GenBank/DDBJ whole genome shotgun (WGS) entry which is preliminary data.</text>
</comment>
<dbReference type="PANTHER" id="PTHR13903:SF8">
    <property type="entry name" value="PIRIN"/>
    <property type="match status" value="1"/>
</dbReference>
<dbReference type="InterPro" id="IPR012093">
    <property type="entry name" value="Pirin"/>
</dbReference>
<organism evidence="5 6">
    <name type="scientific">Pseudofulvimonas gallinarii</name>
    <dbReference type="NCBI Taxonomy" id="634155"/>
    <lineage>
        <taxon>Bacteria</taxon>
        <taxon>Pseudomonadati</taxon>
        <taxon>Pseudomonadota</taxon>
        <taxon>Gammaproteobacteria</taxon>
        <taxon>Lysobacterales</taxon>
        <taxon>Rhodanobacteraceae</taxon>
        <taxon>Pseudofulvimonas</taxon>
    </lineage>
</organism>
<dbReference type="RefSeq" id="WP_123521522.1">
    <property type="nucleotide sequence ID" value="NZ_JBHLWF010000022.1"/>
</dbReference>
<evidence type="ECO:0008006" key="7">
    <source>
        <dbReference type="Google" id="ProtNLM"/>
    </source>
</evidence>
<evidence type="ECO:0000259" key="3">
    <source>
        <dbReference type="Pfam" id="PF02678"/>
    </source>
</evidence>
<dbReference type="SUPFAM" id="SSF51182">
    <property type="entry name" value="RmlC-like cupins"/>
    <property type="match status" value="1"/>
</dbReference>
<keyword evidence="6" id="KW-1185">Reference proteome</keyword>
<feature type="domain" description="Pirin C-terminal" evidence="4">
    <location>
        <begin position="206"/>
        <end position="306"/>
    </location>
</feature>